<gene>
    <name evidence="1" type="ORF">EV664_11631</name>
</gene>
<evidence type="ECO:0000313" key="2">
    <source>
        <dbReference type="Proteomes" id="UP000295493"/>
    </source>
</evidence>
<accession>A0A4V3BS89</accession>
<keyword evidence="2" id="KW-1185">Reference proteome</keyword>
<dbReference type="Gene3D" id="3.40.1260.10">
    <property type="entry name" value="DsrEFH-like"/>
    <property type="match status" value="1"/>
</dbReference>
<dbReference type="EMBL" id="SNWD01000016">
    <property type="protein sequence ID" value="TDN78588.1"/>
    <property type="molecule type" value="Genomic_DNA"/>
</dbReference>
<reference evidence="1 2" key="1">
    <citation type="submission" date="2019-03" db="EMBL/GenBank/DDBJ databases">
        <title>Genomic Encyclopedia of Type Strains, Phase IV (KMG-IV): sequencing the most valuable type-strain genomes for metagenomic binning, comparative biology and taxonomic classification.</title>
        <authorList>
            <person name="Goeker M."/>
        </authorList>
    </citation>
    <scope>NUCLEOTIDE SEQUENCE [LARGE SCALE GENOMIC DNA]</scope>
    <source>
        <strain evidence="1 2">DSM 25059</strain>
    </source>
</reference>
<comment type="caution">
    <text evidence="1">The sequence shown here is derived from an EMBL/GenBank/DDBJ whole genome shotgun (WGS) entry which is preliminary data.</text>
</comment>
<proteinExistence type="predicted"/>
<dbReference type="Proteomes" id="UP000295493">
    <property type="component" value="Unassembled WGS sequence"/>
</dbReference>
<name>A0A4V3BS89_9SPHN</name>
<dbReference type="RefSeq" id="WP_188656456.1">
    <property type="nucleotide sequence ID" value="NZ_BMLU01000015.1"/>
</dbReference>
<evidence type="ECO:0000313" key="1">
    <source>
        <dbReference type="EMBL" id="TDN78588.1"/>
    </source>
</evidence>
<protein>
    <submittedName>
        <fullName evidence="1">Putative peroxiredoxin</fullName>
    </submittedName>
</protein>
<sequence>MPGMRGLTIMVVTADPERFRGALTLACSHAALGARVRVYCHERAVSLLRSDSGPADPPDLFEHGLPDRSALLALAIESGVGIIACQTGLDLCDVAIGDLVPGVEAGGVMGVVATLGEDRLVTI</sequence>
<dbReference type="SUPFAM" id="SSF75169">
    <property type="entry name" value="DsrEFH-like"/>
    <property type="match status" value="1"/>
</dbReference>
<dbReference type="InterPro" id="IPR027396">
    <property type="entry name" value="DsrEFH-like"/>
</dbReference>
<dbReference type="AlphaFoldDB" id="A0A4V3BS89"/>
<organism evidence="1 2">
    <name type="scientific">Stakelama pacifica</name>
    <dbReference type="NCBI Taxonomy" id="517720"/>
    <lineage>
        <taxon>Bacteria</taxon>
        <taxon>Pseudomonadati</taxon>
        <taxon>Pseudomonadota</taxon>
        <taxon>Alphaproteobacteria</taxon>
        <taxon>Sphingomonadales</taxon>
        <taxon>Sphingomonadaceae</taxon>
        <taxon>Stakelama</taxon>
    </lineage>
</organism>